<sequence>MIDVGWLLDTWRAARWEAIVMIWNAIVADVIAYPWFVFVLAVVVLGAGVKGLGKLAKYVGGAYWSAHH</sequence>
<feature type="transmembrane region" description="Helical" evidence="1">
    <location>
        <begin position="20"/>
        <end position="47"/>
    </location>
</feature>
<organism evidence="2 3">
    <name type="scientific">Leifsonia shinshuensis</name>
    <dbReference type="NCBI Taxonomy" id="150026"/>
    <lineage>
        <taxon>Bacteria</taxon>
        <taxon>Bacillati</taxon>
        <taxon>Actinomycetota</taxon>
        <taxon>Actinomycetes</taxon>
        <taxon>Micrococcales</taxon>
        <taxon>Microbacteriaceae</taxon>
        <taxon>Leifsonia</taxon>
    </lineage>
</organism>
<keyword evidence="1" id="KW-0472">Membrane</keyword>
<evidence type="ECO:0000256" key="1">
    <source>
        <dbReference type="SAM" id="Phobius"/>
    </source>
</evidence>
<dbReference type="Proteomes" id="UP000515511">
    <property type="component" value="Chromosome"/>
</dbReference>
<protein>
    <submittedName>
        <fullName evidence="2">Uncharacterized protein</fullName>
    </submittedName>
</protein>
<name>A0A7G6YBW3_9MICO</name>
<dbReference type="KEGG" id="lse:F1C12_13145"/>
<dbReference type="RefSeq" id="WP_185275410.1">
    <property type="nucleotide sequence ID" value="NZ_CP043641.1"/>
</dbReference>
<evidence type="ECO:0000313" key="2">
    <source>
        <dbReference type="EMBL" id="QNE35978.1"/>
    </source>
</evidence>
<dbReference type="EMBL" id="CP043641">
    <property type="protein sequence ID" value="QNE35978.1"/>
    <property type="molecule type" value="Genomic_DNA"/>
</dbReference>
<dbReference type="AlphaFoldDB" id="A0A7G6YBW3"/>
<keyword evidence="1" id="KW-1133">Transmembrane helix</keyword>
<reference evidence="3" key="1">
    <citation type="submission" date="2019-09" db="EMBL/GenBank/DDBJ databases">
        <title>Antimicrobial potential of Antarctic Bacteria.</title>
        <authorList>
            <person name="Benaud N."/>
            <person name="Edwards R.J."/>
            <person name="Ferrari B.C."/>
        </authorList>
    </citation>
    <scope>NUCLEOTIDE SEQUENCE [LARGE SCALE GENOMIC DNA]</scope>
    <source>
        <strain evidence="3">INR9</strain>
    </source>
</reference>
<gene>
    <name evidence="2" type="ORF">F1C12_13145</name>
</gene>
<evidence type="ECO:0000313" key="3">
    <source>
        <dbReference type="Proteomes" id="UP000515511"/>
    </source>
</evidence>
<proteinExistence type="predicted"/>
<accession>A0A7G6YBW3</accession>
<keyword evidence="1" id="KW-0812">Transmembrane</keyword>